<dbReference type="PROSITE" id="PS00211">
    <property type="entry name" value="ABC_TRANSPORTER_1"/>
    <property type="match status" value="1"/>
</dbReference>
<evidence type="ECO:0000256" key="9">
    <source>
        <dbReference type="ARBA" id="ARBA00022967"/>
    </source>
</evidence>
<dbReference type="EMBL" id="DSVL01000309">
    <property type="protein sequence ID" value="HFH29836.1"/>
    <property type="molecule type" value="Genomic_DNA"/>
</dbReference>
<keyword evidence="8 11" id="KW-0067">ATP-binding</keyword>
<dbReference type="InterPro" id="IPR003593">
    <property type="entry name" value="AAA+_ATPase"/>
</dbReference>
<dbReference type="Pfam" id="PF00005">
    <property type="entry name" value="ABC_tran"/>
    <property type="match status" value="2"/>
</dbReference>
<dbReference type="CDD" id="cd03216">
    <property type="entry name" value="ABC_Carb_Monos_I"/>
    <property type="match status" value="1"/>
</dbReference>
<evidence type="ECO:0000256" key="8">
    <source>
        <dbReference type="ARBA" id="ARBA00022840"/>
    </source>
</evidence>
<keyword evidence="4 11" id="KW-1003">Cell membrane</keyword>
<evidence type="ECO:0000256" key="4">
    <source>
        <dbReference type="ARBA" id="ARBA00022475"/>
    </source>
</evidence>
<accession>A0A7C3EAI5</accession>
<comment type="subcellular location">
    <subcellularLocation>
        <location evidence="2">Cell inner membrane</location>
    </subcellularLocation>
    <subcellularLocation>
        <location evidence="1 11">Cell membrane</location>
        <topology evidence="1 11">Peripheral membrane protein</topology>
    </subcellularLocation>
</comment>
<evidence type="ECO:0000256" key="3">
    <source>
        <dbReference type="ARBA" id="ARBA00022448"/>
    </source>
</evidence>
<dbReference type="PROSITE" id="PS50893">
    <property type="entry name" value="ABC_TRANSPORTER_2"/>
    <property type="match status" value="2"/>
</dbReference>
<dbReference type="InterPro" id="IPR003439">
    <property type="entry name" value="ABC_transporter-like_ATP-bd"/>
</dbReference>
<dbReference type="SUPFAM" id="SSF52540">
    <property type="entry name" value="P-loop containing nucleoside triphosphate hydrolases"/>
    <property type="match status" value="2"/>
</dbReference>
<name>A0A7C3EAI5_9SPIR</name>
<dbReference type="InterPro" id="IPR027417">
    <property type="entry name" value="P-loop_NTPase"/>
</dbReference>
<dbReference type="InterPro" id="IPR050107">
    <property type="entry name" value="ABC_carbohydrate_import_ATPase"/>
</dbReference>
<feature type="domain" description="ABC transporter" evidence="12">
    <location>
        <begin position="8"/>
        <end position="247"/>
    </location>
</feature>
<evidence type="ECO:0000256" key="6">
    <source>
        <dbReference type="ARBA" id="ARBA00022737"/>
    </source>
</evidence>
<evidence type="ECO:0000256" key="2">
    <source>
        <dbReference type="ARBA" id="ARBA00004533"/>
    </source>
</evidence>
<evidence type="ECO:0000256" key="5">
    <source>
        <dbReference type="ARBA" id="ARBA00022597"/>
    </source>
</evidence>
<sequence length="504" mass="56575">MGDTQYVLEIRHMSKSFPGVRALDDVSIQVRPGTVHALMGENGAGKSTLMKCLFGIYEPDSGEILLEGKPVRFANSRQALDAGISMIHQELLPIPYRSVMENLWLGRYPQRSFGPLKFVDHKKMYLDTVELFKELKMDIDPKLWVRELSVSKVQSIEIAKAVSYNAKVIIMDEPTSSLTENEVDHLFDIIRRLRNSGVAIIYISHKMEEILKISDDVSIMRDGRHVGTYPAKELTTDQIIKYMVGRDLSHRFPPRENIPGEVILEVTNLTSAENHSFKDVSFSVRRGEIFGIGGLVGAKRTELVESIFGLRPIASGQIFINGKEVSITSPTKAKEYKMALLTEERRATGIVPMLSVKENMLLANLRHYIGKLGLLNDKQGEADTREKIDALRVKTPGTKNRIRDLSGGNQQKVLFARWLLTDPEILILDEPTRGIDVGAKYEIYTIIADLAKRGKSIIMISSEMPELLGMSDRIMVMCDGRVTGILEGKTATQEEIMRLAAKFL</sequence>
<evidence type="ECO:0000256" key="1">
    <source>
        <dbReference type="ARBA" id="ARBA00004202"/>
    </source>
</evidence>
<dbReference type="GO" id="GO:0005886">
    <property type="term" value="C:plasma membrane"/>
    <property type="evidence" value="ECO:0007669"/>
    <property type="project" value="UniProtKB-SubCell"/>
</dbReference>
<dbReference type="Gene3D" id="3.40.50.300">
    <property type="entry name" value="P-loop containing nucleotide triphosphate hydrolases"/>
    <property type="match status" value="2"/>
</dbReference>
<evidence type="ECO:0000313" key="13">
    <source>
        <dbReference type="EMBL" id="HFH29836.1"/>
    </source>
</evidence>
<feature type="domain" description="ABC transporter" evidence="12">
    <location>
        <begin position="258"/>
        <end position="504"/>
    </location>
</feature>
<dbReference type="EC" id="7.5.2.11" evidence="11"/>
<dbReference type="GO" id="GO:0016887">
    <property type="term" value="F:ATP hydrolysis activity"/>
    <property type="evidence" value="ECO:0007669"/>
    <property type="project" value="InterPro"/>
</dbReference>
<dbReference type="InterPro" id="IPR017871">
    <property type="entry name" value="ABC_transporter-like_CS"/>
</dbReference>
<keyword evidence="5 11" id="KW-0762">Sugar transport</keyword>
<dbReference type="CDD" id="cd03215">
    <property type="entry name" value="ABC_Carb_Monos_II"/>
    <property type="match status" value="1"/>
</dbReference>
<comment type="similarity">
    <text evidence="11">Belongs to the ABC transporter superfamily.</text>
</comment>
<dbReference type="FunFam" id="3.40.50.300:FF:000126">
    <property type="entry name" value="Galactose/methyl galactoside import ATP-binding protein MglA"/>
    <property type="match status" value="1"/>
</dbReference>
<keyword evidence="7 11" id="KW-0547">Nucleotide-binding</keyword>
<dbReference type="GO" id="GO:0043211">
    <property type="term" value="F:ABC-type carbohydrate transporter activity"/>
    <property type="evidence" value="ECO:0007669"/>
    <property type="project" value="UniProtKB-UniRule"/>
</dbReference>
<reference evidence="13" key="1">
    <citation type="journal article" date="2020" name="mSystems">
        <title>Genome- and Community-Level Interaction Insights into Carbon Utilization and Element Cycling Functions of Hydrothermarchaeota in Hydrothermal Sediment.</title>
        <authorList>
            <person name="Zhou Z."/>
            <person name="Liu Y."/>
            <person name="Xu W."/>
            <person name="Pan J."/>
            <person name="Luo Z.H."/>
            <person name="Li M."/>
        </authorList>
    </citation>
    <scope>NUCLEOTIDE SEQUENCE [LARGE SCALE GENOMIC DNA]</scope>
    <source>
        <strain evidence="13">SpSt-503</strain>
    </source>
</reference>
<evidence type="ECO:0000256" key="7">
    <source>
        <dbReference type="ARBA" id="ARBA00022741"/>
    </source>
</evidence>
<keyword evidence="3 11" id="KW-0813">Transport</keyword>
<dbReference type="SMART" id="SM00382">
    <property type="entry name" value="AAA"/>
    <property type="match status" value="2"/>
</dbReference>
<dbReference type="AlphaFoldDB" id="A0A7C3EAI5"/>
<keyword evidence="6" id="KW-0677">Repeat</keyword>
<dbReference type="FunFam" id="3.40.50.300:FF:000127">
    <property type="entry name" value="Ribose import ATP-binding protein RbsA"/>
    <property type="match status" value="1"/>
</dbReference>
<dbReference type="GO" id="GO:0015749">
    <property type="term" value="P:monosaccharide transmembrane transport"/>
    <property type="evidence" value="ECO:0007669"/>
    <property type="project" value="UniProtKB-ARBA"/>
</dbReference>
<evidence type="ECO:0000256" key="11">
    <source>
        <dbReference type="RuleBase" id="RU367029"/>
    </source>
</evidence>
<evidence type="ECO:0000259" key="12">
    <source>
        <dbReference type="PROSITE" id="PS50893"/>
    </source>
</evidence>
<dbReference type="PANTHER" id="PTHR43790">
    <property type="entry name" value="CARBOHYDRATE TRANSPORT ATP-BINDING PROTEIN MG119-RELATED"/>
    <property type="match status" value="1"/>
</dbReference>
<comment type="function">
    <text evidence="11">Part of an ABC transporter complex involved in carbohydrate import. Could be involved in ribose, galactose and/or methyl galactoside import. Responsible for energy coupling to the transport system.</text>
</comment>
<evidence type="ECO:0000256" key="10">
    <source>
        <dbReference type="ARBA" id="ARBA00023136"/>
    </source>
</evidence>
<keyword evidence="9 11" id="KW-1278">Translocase</keyword>
<proteinExistence type="inferred from homology"/>
<dbReference type="GO" id="GO:0005524">
    <property type="term" value="F:ATP binding"/>
    <property type="evidence" value="ECO:0007669"/>
    <property type="project" value="UniProtKB-UniRule"/>
</dbReference>
<organism evidence="13">
    <name type="scientific">Gracilinema caldarium</name>
    <dbReference type="NCBI Taxonomy" id="215591"/>
    <lineage>
        <taxon>Bacteria</taxon>
        <taxon>Pseudomonadati</taxon>
        <taxon>Spirochaetota</taxon>
        <taxon>Spirochaetia</taxon>
        <taxon>Spirochaetales</taxon>
        <taxon>Breznakiellaceae</taxon>
        <taxon>Gracilinema</taxon>
    </lineage>
</organism>
<gene>
    <name evidence="13" type="ORF">ENS59_10060</name>
</gene>
<dbReference type="PANTHER" id="PTHR43790:SF7">
    <property type="entry name" value="GALACTOSE_METHYL GALACTOSIDE IMPORT ATP-BINDING PROTEIN MGLA"/>
    <property type="match status" value="1"/>
</dbReference>
<protein>
    <recommendedName>
        <fullName evidence="11">Ribose/galactose/methyl galactoside import ATP-binding protein</fullName>
        <ecNumber evidence="11">7.5.2.11</ecNumber>
    </recommendedName>
</protein>
<comment type="catalytic activity">
    <reaction evidence="11">
        <text>D-galactose(out) + ATP + H2O = D-galactose(in) + ADP + phosphate + H(+)</text>
        <dbReference type="Rhea" id="RHEA:60156"/>
        <dbReference type="ChEBI" id="CHEBI:4139"/>
        <dbReference type="ChEBI" id="CHEBI:15377"/>
        <dbReference type="ChEBI" id="CHEBI:15378"/>
        <dbReference type="ChEBI" id="CHEBI:30616"/>
        <dbReference type="ChEBI" id="CHEBI:43474"/>
        <dbReference type="ChEBI" id="CHEBI:456216"/>
        <dbReference type="EC" id="7.5.2.11"/>
    </reaction>
</comment>
<comment type="caution">
    <text evidence="13">The sequence shown here is derived from an EMBL/GenBank/DDBJ whole genome shotgun (WGS) entry which is preliminary data.</text>
</comment>
<keyword evidence="10 11" id="KW-0472">Membrane</keyword>